<reference evidence="10 11" key="1">
    <citation type="journal article" date="2019" name="J. Hered.">
        <title>An Improved Genome Assembly for Drosophila navojoa, the Basal Species in the mojavensis Cluster.</title>
        <authorList>
            <person name="Vanderlinde T."/>
            <person name="Dupim E.G."/>
            <person name="Nazario-Yepiz N.O."/>
            <person name="Carvalho A.B."/>
        </authorList>
    </citation>
    <scope>NUCLEOTIDE SEQUENCE [LARGE SCALE GENOMIC DNA]</scope>
    <source>
        <strain evidence="10">Navoj_Jal97</strain>
        <tissue evidence="10">Whole organism</tissue>
    </source>
</reference>
<dbReference type="OMA" id="FGHAPRR"/>
<evidence type="ECO:0000256" key="4">
    <source>
        <dbReference type="ARBA" id="ARBA00022679"/>
    </source>
</evidence>
<dbReference type="PANTHER" id="PTHR21461">
    <property type="entry name" value="GLYCOSYLTRANSFERASE FAMILY 92 PROTEIN"/>
    <property type="match status" value="1"/>
</dbReference>
<dbReference type="EMBL" id="LSRL02001209">
    <property type="protein sequence ID" value="TDG39251.1"/>
    <property type="molecule type" value="Genomic_DNA"/>
</dbReference>
<dbReference type="GO" id="GO:0016757">
    <property type="term" value="F:glycosyltransferase activity"/>
    <property type="evidence" value="ECO:0007669"/>
    <property type="project" value="UniProtKB-UniRule"/>
</dbReference>
<feature type="compositionally biased region" description="Low complexity" evidence="9">
    <location>
        <begin position="240"/>
        <end position="254"/>
    </location>
</feature>
<name>A0A484AUH7_DRONA</name>
<evidence type="ECO:0000256" key="6">
    <source>
        <dbReference type="ARBA" id="ARBA00022989"/>
    </source>
</evidence>
<dbReference type="InterPro" id="IPR008166">
    <property type="entry name" value="Glyco_transf_92"/>
</dbReference>
<evidence type="ECO:0000256" key="5">
    <source>
        <dbReference type="ARBA" id="ARBA00022692"/>
    </source>
</evidence>
<evidence type="ECO:0000256" key="3">
    <source>
        <dbReference type="ARBA" id="ARBA00022676"/>
    </source>
</evidence>
<evidence type="ECO:0000256" key="2">
    <source>
        <dbReference type="ARBA" id="ARBA00007647"/>
    </source>
</evidence>
<evidence type="ECO:0000313" key="10">
    <source>
        <dbReference type="EMBL" id="TDG39251.1"/>
    </source>
</evidence>
<keyword evidence="11" id="KW-1185">Reference proteome</keyword>
<dbReference type="GO" id="GO:0016020">
    <property type="term" value="C:membrane"/>
    <property type="evidence" value="ECO:0007669"/>
    <property type="project" value="UniProtKB-SubCell"/>
</dbReference>
<keyword evidence="5 8" id="KW-0812">Transmembrane</keyword>
<dbReference type="GO" id="GO:0005737">
    <property type="term" value="C:cytoplasm"/>
    <property type="evidence" value="ECO:0007669"/>
    <property type="project" value="TreeGrafter"/>
</dbReference>
<dbReference type="EC" id="2.4.1.-" evidence="8"/>
<evidence type="ECO:0000256" key="7">
    <source>
        <dbReference type="ARBA" id="ARBA00023136"/>
    </source>
</evidence>
<sequence>MLTGHVRLGKLLFVIISIKLFIMVMFFSYDSSNEVVPPERFVIIDELLVDKSDEPSWTEQLKLIRKELPSFPLEEMLRRSAETPKCGQVPGPLNIDFSNDYWQTFLNDNLTYHIYGAYYDNREMMGEAPVVRVLTMINYYGQHEKMRYPATFCQLWFRDRVEPVVVNVTDHKLIWLWGGSSAYSYPTLLSCCLPKTNGSNAQEAPEMVSLVTQPCDKSRNLMRVTYEPDESSTAVTDVAQKQQPEQQQEQTNNTQLQRKPLRFMVCLKCMDFIYRDLSWRLIEWLELIRILGADKVVFYDCQIHPNITRVLNDYMQTSPGFVELRPISMARGEPHAMPHLQHYAMHADTLNRLLNEMIPYNDCFYRNMYKYDYIGAFDIDEVIMPLGNVTNWTDLIDLAYKVPDYQRETWNCSEWVSFCFRNVYFPAYPERPKVYKQLPSFYYMLQHVERVAEHSDRFSATKCLHSTRYTIGLHNHFPLFRADTGECEAKSVPIQYAQLQHYREPEDKTLLLDNPIIDDSIWRFQPLLQQRVYAQYERLGFLPSVEQVLIAKEQRHKDDELQLNKSISMG</sequence>
<keyword evidence="7 8" id="KW-0472">Membrane</keyword>
<keyword evidence="3 8" id="KW-0328">Glycosyltransferase</keyword>
<protein>
    <recommendedName>
        <fullName evidence="8">Glycosyltransferase family 92 protein</fullName>
        <ecNumber evidence="8">2.4.1.-</ecNumber>
    </recommendedName>
</protein>
<dbReference type="Proteomes" id="UP000295192">
    <property type="component" value="Unassembled WGS sequence"/>
</dbReference>
<gene>
    <name evidence="10" type="ORF">AWZ03_014327</name>
</gene>
<feature type="region of interest" description="Disordered" evidence="9">
    <location>
        <begin position="228"/>
        <end position="254"/>
    </location>
</feature>
<dbReference type="Pfam" id="PF01697">
    <property type="entry name" value="Glyco_transf_92"/>
    <property type="match status" value="1"/>
</dbReference>
<dbReference type="AlphaFoldDB" id="A0A484AUH7"/>
<evidence type="ECO:0000313" key="11">
    <source>
        <dbReference type="Proteomes" id="UP000295192"/>
    </source>
</evidence>
<comment type="subcellular location">
    <subcellularLocation>
        <location evidence="1">Membrane</location>
        <topology evidence="1">Single-pass membrane protein</topology>
    </subcellularLocation>
</comment>
<evidence type="ECO:0000256" key="8">
    <source>
        <dbReference type="RuleBase" id="RU366017"/>
    </source>
</evidence>
<accession>A0A484AUH7</accession>
<keyword evidence="4 8" id="KW-0808">Transferase</keyword>
<evidence type="ECO:0000256" key="9">
    <source>
        <dbReference type="SAM" id="MobiDB-lite"/>
    </source>
</evidence>
<comment type="similarity">
    <text evidence="2 8">Belongs to the glycosyltransferase 92 family.</text>
</comment>
<evidence type="ECO:0000256" key="1">
    <source>
        <dbReference type="ARBA" id="ARBA00004167"/>
    </source>
</evidence>
<keyword evidence="6 8" id="KW-1133">Transmembrane helix</keyword>
<comment type="caution">
    <text evidence="10">The sequence shown here is derived from an EMBL/GenBank/DDBJ whole genome shotgun (WGS) entry which is preliminary data.</text>
</comment>
<feature type="transmembrane region" description="Helical" evidence="8">
    <location>
        <begin position="12"/>
        <end position="29"/>
    </location>
</feature>
<organism evidence="10 11">
    <name type="scientific">Drosophila navojoa</name>
    <name type="common">Fruit fly</name>
    <dbReference type="NCBI Taxonomy" id="7232"/>
    <lineage>
        <taxon>Eukaryota</taxon>
        <taxon>Metazoa</taxon>
        <taxon>Ecdysozoa</taxon>
        <taxon>Arthropoda</taxon>
        <taxon>Hexapoda</taxon>
        <taxon>Insecta</taxon>
        <taxon>Pterygota</taxon>
        <taxon>Neoptera</taxon>
        <taxon>Endopterygota</taxon>
        <taxon>Diptera</taxon>
        <taxon>Brachycera</taxon>
        <taxon>Muscomorpha</taxon>
        <taxon>Ephydroidea</taxon>
        <taxon>Drosophilidae</taxon>
        <taxon>Drosophila</taxon>
    </lineage>
</organism>
<dbReference type="PANTHER" id="PTHR21461:SF83">
    <property type="entry name" value="GLYCOSYLTRANSFERASE FAMILY 92 PROTEIN"/>
    <property type="match status" value="1"/>
</dbReference>
<proteinExistence type="inferred from homology"/>
<dbReference type="OrthoDB" id="7917939at2759"/>